<evidence type="ECO:0000256" key="2">
    <source>
        <dbReference type="ARBA" id="ARBA00022679"/>
    </source>
</evidence>
<protein>
    <submittedName>
        <fullName evidence="4">L-histidine N(Alpha)-methyltransferase</fullName>
    </submittedName>
</protein>
<dbReference type="PANTHER" id="PTHR43397:SF1">
    <property type="entry name" value="ERGOTHIONEINE BIOSYNTHESIS PROTEIN 1"/>
    <property type="match status" value="1"/>
</dbReference>
<organism evidence="4 5">
    <name type="scientific">Alkalilimnicola ehrlichii</name>
    <dbReference type="NCBI Taxonomy" id="351052"/>
    <lineage>
        <taxon>Bacteria</taxon>
        <taxon>Pseudomonadati</taxon>
        <taxon>Pseudomonadota</taxon>
        <taxon>Gammaproteobacteria</taxon>
        <taxon>Chromatiales</taxon>
        <taxon>Ectothiorhodospiraceae</taxon>
        <taxon>Alkalilimnicola</taxon>
    </lineage>
</organism>
<dbReference type="InterPro" id="IPR035094">
    <property type="entry name" value="EgtD"/>
</dbReference>
<dbReference type="Proteomes" id="UP000256763">
    <property type="component" value="Unassembled WGS sequence"/>
</dbReference>
<name>A0A3E0X121_9GAMM</name>
<reference evidence="5" key="1">
    <citation type="submission" date="2017-05" db="EMBL/GenBank/DDBJ databases">
        <authorList>
            <person name="Sharma S."/>
            <person name="Sidhu C."/>
            <person name="Pinnaka A.K."/>
        </authorList>
    </citation>
    <scope>NUCLEOTIDE SEQUENCE [LARGE SCALE GENOMIC DNA]</scope>
    <source>
        <strain evidence="5">AK93</strain>
    </source>
</reference>
<dbReference type="InterPro" id="IPR029063">
    <property type="entry name" value="SAM-dependent_MTases_sf"/>
</dbReference>
<comment type="caution">
    <text evidence="4">The sequence shown here is derived from an EMBL/GenBank/DDBJ whole genome shotgun (WGS) entry which is preliminary data.</text>
</comment>
<feature type="domain" description="Histidine-specific methyltransferase SAM-dependent" evidence="3">
    <location>
        <begin position="16"/>
        <end position="316"/>
    </location>
</feature>
<dbReference type="OrthoDB" id="5289726at2"/>
<dbReference type="InterPro" id="IPR017804">
    <property type="entry name" value="MeTrfase_EgtD-like"/>
</dbReference>
<proteinExistence type="predicted"/>
<dbReference type="Pfam" id="PF10017">
    <property type="entry name" value="Methyltransf_33"/>
    <property type="match status" value="1"/>
</dbReference>
<accession>A0A3E0X121</accession>
<evidence type="ECO:0000259" key="3">
    <source>
        <dbReference type="Pfam" id="PF10017"/>
    </source>
</evidence>
<sequence length="318" mass="34858">MYPAAAGAAAVEYGGEVAGGLSASPRSVPSKYFYDARGSVLFDRICHTPEYYPTRTEDRLLAESAASIVHYARPEHIIELGSGTSRKTRHLFDACEKAEQAVHYWPLDVCAEMLTDAGLALLADYPWLSITALEADYLAGLDALPVAAGRRLFVFLGGTLGNFEQQQAACFLRELRGLMAPDDYLLLGLDRVKEPSVLKAAYNDAAGVTAEFNLNMLHVLNRELGADFPVDRFRHRAVYNRQAERIEMYLIATKAVAVSVAALGGVYRFEPGDRLLTEISQKYSGERLAALMAEAGLAECAHFTPPNRYFSLLLLKAA</sequence>
<dbReference type="GO" id="GO:0032259">
    <property type="term" value="P:methylation"/>
    <property type="evidence" value="ECO:0007669"/>
    <property type="project" value="UniProtKB-KW"/>
</dbReference>
<dbReference type="PIRSF" id="PIRSF018005">
    <property type="entry name" value="UCP018005"/>
    <property type="match status" value="1"/>
</dbReference>
<keyword evidence="1 4" id="KW-0489">Methyltransferase</keyword>
<evidence type="ECO:0000256" key="1">
    <source>
        <dbReference type="ARBA" id="ARBA00022603"/>
    </source>
</evidence>
<dbReference type="PANTHER" id="PTHR43397">
    <property type="entry name" value="ERGOTHIONEINE BIOSYNTHESIS PROTEIN 1"/>
    <property type="match status" value="1"/>
</dbReference>
<dbReference type="SUPFAM" id="SSF53335">
    <property type="entry name" value="S-adenosyl-L-methionine-dependent methyltransferases"/>
    <property type="match status" value="1"/>
</dbReference>
<dbReference type="Gene3D" id="3.40.50.150">
    <property type="entry name" value="Vaccinia Virus protein VP39"/>
    <property type="match status" value="1"/>
</dbReference>
<dbReference type="InterPro" id="IPR019257">
    <property type="entry name" value="MeTrfase_dom"/>
</dbReference>
<dbReference type="NCBIfam" id="TIGR03438">
    <property type="entry name" value="egtD_ergothio"/>
    <property type="match status" value="1"/>
</dbReference>
<dbReference type="GO" id="GO:0008168">
    <property type="term" value="F:methyltransferase activity"/>
    <property type="evidence" value="ECO:0007669"/>
    <property type="project" value="UniProtKB-KW"/>
</dbReference>
<keyword evidence="5" id="KW-1185">Reference proteome</keyword>
<keyword evidence="2 4" id="KW-0808">Transferase</keyword>
<dbReference type="RefSeq" id="WP_116301657.1">
    <property type="nucleotide sequence ID" value="NZ_NFZV01000005.1"/>
</dbReference>
<evidence type="ECO:0000313" key="5">
    <source>
        <dbReference type="Proteomes" id="UP000256763"/>
    </source>
</evidence>
<dbReference type="InterPro" id="IPR051128">
    <property type="entry name" value="EgtD_Methyltrsf_superfamily"/>
</dbReference>
<gene>
    <name evidence="4" type="ORF">CAL65_08510</name>
</gene>
<dbReference type="EMBL" id="NFZW01000006">
    <property type="protein sequence ID" value="RFA37945.1"/>
    <property type="molecule type" value="Genomic_DNA"/>
</dbReference>
<dbReference type="AlphaFoldDB" id="A0A3E0X121"/>
<evidence type="ECO:0000313" key="4">
    <source>
        <dbReference type="EMBL" id="RFA37945.1"/>
    </source>
</evidence>